<dbReference type="Proteomes" id="UP000316304">
    <property type="component" value="Unassembled WGS sequence"/>
</dbReference>
<reference evidence="1 2" key="1">
    <citation type="submission" date="2019-02" db="EMBL/GenBank/DDBJ databases">
        <title>Deep-cultivation of Planctomycetes and their phenomic and genomic characterization uncovers novel biology.</title>
        <authorList>
            <person name="Wiegand S."/>
            <person name="Jogler M."/>
            <person name="Boedeker C."/>
            <person name="Pinto D."/>
            <person name="Vollmers J."/>
            <person name="Rivas-Marin E."/>
            <person name="Kohn T."/>
            <person name="Peeters S.H."/>
            <person name="Heuer A."/>
            <person name="Rast P."/>
            <person name="Oberbeckmann S."/>
            <person name="Bunk B."/>
            <person name="Jeske O."/>
            <person name="Meyerdierks A."/>
            <person name="Storesund J.E."/>
            <person name="Kallscheuer N."/>
            <person name="Luecker S."/>
            <person name="Lage O.M."/>
            <person name="Pohl T."/>
            <person name="Merkel B.J."/>
            <person name="Hornburger P."/>
            <person name="Mueller R.-W."/>
            <person name="Bruemmer F."/>
            <person name="Labrenz M."/>
            <person name="Spormann A.M."/>
            <person name="Op Den Camp H."/>
            <person name="Overmann J."/>
            <person name="Amann R."/>
            <person name="Jetten M.S.M."/>
            <person name="Mascher T."/>
            <person name="Medema M.H."/>
            <person name="Devos D.P."/>
            <person name="Kaster A.-K."/>
            <person name="Ovreas L."/>
            <person name="Rohde M."/>
            <person name="Galperin M.Y."/>
            <person name="Jogler C."/>
        </authorList>
    </citation>
    <scope>NUCLEOTIDE SEQUENCE [LARGE SCALE GENOMIC DNA]</scope>
    <source>
        <strain evidence="1 2">Pla52o</strain>
    </source>
</reference>
<evidence type="ECO:0000313" key="2">
    <source>
        <dbReference type="Proteomes" id="UP000316304"/>
    </source>
</evidence>
<comment type="caution">
    <text evidence="1">The sequence shown here is derived from an EMBL/GenBank/DDBJ whole genome shotgun (WGS) entry which is preliminary data.</text>
</comment>
<dbReference type="AlphaFoldDB" id="A0A5C6CQJ3"/>
<sequence length="172" mass="18845">MIRRECSWADGRMGDVIPLATIPLATIPVATIPVATIPVGHDSYGHVYGGQSHAAKGEARLRRRCFFNPQMDTTSFLTLVTPATFVSSQSESPPRIPRFKDFGRRTDKGLHFYQPTTLSDEVADVTPLRLIRPAITKTYVWRVGTVDWRLGLGLSGSAFGVGNDRSTPSNAT</sequence>
<keyword evidence="2" id="KW-1185">Reference proteome</keyword>
<proteinExistence type="predicted"/>
<evidence type="ECO:0000313" key="1">
    <source>
        <dbReference type="EMBL" id="TWU25366.1"/>
    </source>
</evidence>
<organism evidence="1 2">
    <name type="scientific">Novipirellula galeiformis</name>
    <dbReference type="NCBI Taxonomy" id="2528004"/>
    <lineage>
        <taxon>Bacteria</taxon>
        <taxon>Pseudomonadati</taxon>
        <taxon>Planctomycetota</taxon>
        <taxon>Planctomycetia</taxon>
        <taxon>Pirellulales</taxon>
        <taxon>Pirellulaceae</taxon>
        <taxon>Novipirellula</taxon>
    </lineage>
</organism>
<protein>
    <submittedName>
        <fullName evidence="1">Uncharacterized protein</fullName>
    </submittedName>
</protein>
<accession>A0A5C6CQJ3</accession>
<dbReference type="EMBL" id="SJPT01000002">
    <property type="protein sequence ID" value="TWU25366.1"/>
    <property type="molecule type" value="Genomic_DNA"/>
</dbReference>
<gene>
    <name evidence="1" type="ORF">Pla52o_16670</name>
</gene>
<name>A0A5C6CQJ3_9BACT</name>